<reference evidence="3 4" key="1">
    <citation type="journal article" name="Nat. Commun.">
        <title>Undinarchaeota illuminate DPANN phylogeny and the impact of gene transfer on archaeal evolution.</title>
        <authorList>
            <person name="Dombrowski N."/>
            <person name="Williams T.A."/>
            <person name="Sun J."/>
            <person name="Woodcroft B.J."/>
            <person name="Lee J.H."/>
            <person name="Minh B.Q."/>
            <person name="Rinke C."/>
            <person name="Spang A."/>
        </authorList>
    </citation>
    <scope>NUCLEOTIDE SEQUENCE [LARGE SCALE GENOMIC DNA]</scope>
    <source>
        <strain evidence="3">MAG_bin17</strain>
    </source>
</reference>
<sequence length="238" mass="27023">MARRKKETKQELEFGIIVFALFIITLLLTFVWYFSALDTAKTDALSKIHSFKSPCQDLAALSSDCSIVNDFYQIQYDAICNDKMDAQLRELKKKVETSQNLIEVLYIKKVQELRPLEAINQDLVTIGEVLLGTEYYLEKMADKQEIMYDTGILLGNCQMNTEKLMTAASCDLSRLELLLPLSGRELSQDAFQKAKDAFEQENYLAAISYTTAAAAFQDGITRDQYSELLNSPSWTVCQ</sequence>
<organism evidence="3 4">
    <name type="scientific">Candidatus Undinarchaeum marinum</name>
    <dbReference type="NCBI Taxonomy" id="2756141"/>
    <lineage>
        <taxon>Archaea</taxon>
        <taxon>Candidatus Undinarchaeota</taxon>
        <taxon>Candidatus Undinarchaeia</taxon>
        <taxon>Candidatus Undinarchaeales</taxon>
        <taxon>Candidatus Undinarchaeaceae</taxon>
        <taxon>Candidatus Undinarchaeum</taxon>
    </lineage>
</organism>
<evidence type="ECO:0000256" key="1">
    <source>
        <dbReference type="SAM" id="Coils"/>
    </source>
</evidence>
<feature type="transmembrane region" description="Helical" evidence="2">
    <location>
        <begin position="12"/>
        <end position="34"/>
    </location>
</feature>
<protein>
    <submittedName>
        <fullName evidence="3">Uncharacterized protein</fullName>
    </submittedName>
</protein>
<accession>A0A832V4D3</accession>
<comment type="caution">
    <text evidence="3">The sequence shown here is derived from an EMBL/GenBank/DDBJ whole genome shotgun (WGS) entry which is preliminary data.</text>
</comment>
<proteinExistence type="predicted"/>
<keyword evidence="2" id="KW-0812">Transmembrane</keyword>
<evidence type="ECO:0000256" key="2">
    <source>
        <dbReference type="SAM" id="Phobius"/>
    </source>
</evidence>
<keyword evidence="4" id="KW-1185">Reference proteome</keyword>
<name>A0A832V4D3_9ARCH</name>
<dbReference type="EMBL" id="DVAD01000018">
    <property type="protein sequence ID" value="HIJ99894.1"/>
    <property type="molecule type" value="Genomic_DNA"/>
</dbReference>
<keyword evidence="2" id="KW-0472">Membrane</keyword>
<feature type="coiled-coil region" evidence="1">
    <location>
        <begin position="81"/>
        <end position="108"/>
    </location>
</feature>
<keyword evidence="2" id="KW-1133">Transmembrane helix</keyword>
<evidence type="ECO:0000313" key="3">
    <source>
        <dbReference type="EMBL" id="HIJ99894.1"/>
    </source>
</evidence>
<evidence type="ECO:0000313" key="4">
    <source>
        <dbReference type="Proteomes" id="UP000604391"/>
    </source>
</evidence>
<gene>
    <name evidence="3" type="ORF">H1011_03720</name>
</gene>
<keyword evidence="1" id="KW-0175">Coiled coil</keyword>
<dbReference type="Proteomes" id="UP000604391">
    <property type="component" value="Unassembled WGS sequence"/>
</dbReference>
<dbReference type="AlphaFoldDB" id="A0A832V4D3"/>